<keyword evidence="10" id="KW-0393">Immunoglobulin domain</keyword>
<evidence type="ECO:0000256" key="6">
    <source>
        <dbReference type="ARBA" id="ARBA00023136"/>
    </source>
</evidence>
<dbReference type="InterPro" id="IPR013106">
    <property type="entry name" value="Ig_V-set"/>
</dbReference>
<dbReference type="GO" id="GO:0042102">
    <property type="term" value="P:positive regulation of T cell proliferation"/>
    <property type="evidence" value="ECO:0007669"/>
    <property type="project" value="TreeGrafter"/>
</dbReference>
<evidence type="ECO:0000256" key="5">
    <source>
        <dbReference type="ARBA" id="ARBA00022989"/>
    </source>
</evidence>
<dbReference type="InterPro" id="IPR007110">
    <property type="entry name" value="Ig-like_dom"/>
</dbReference>
<name>A0A8T3D5L0_9TELE</name>
<accession>A0A8T3D5L0</accession>
<dbReference type="GO" id="GO:0071222">
    <property type="term" value="P:cellular response to lipopolysaccharide"/>
    <property type="evidence" value="ECO:0007669"/>
    <property type="project" value="TreeGrafter"/>
</dbReference>
<gene>
    <name evidence="14" type="ORF">AGOR_G00168440</name>
</gene>
<dbReference type="AlphaFoldDB" id="A0A8T3D5L0"/>
<keyword evidence="2" id="KW-1003">Cell membrane</keyword>
<keyword evidence="5 12" id="KW-1133">Transmembrane helix</keyword>
<dbReference type="GO" id="GO:0042130">
    <property type="term" value="P:negative regulation of T cell proliferation"/>
    <property type="evidence" value="ECO:0007669"/>
    <property type="project" value="TreeGrafter"/>
</dbReference>
<keyword evidence="7" id="KW-1015">Disulfide bond</keyword>
<keyword evidence="6 12" id="KW-0472">Membrane</keyword>
<evidence type="ECO:0000256" key="8">
    <source>
        <dbReference type="ARBA" id="ARBA00023170"/>
    </source>
</evidence>
<evidence type="ECO:0000313" key="14">
    <source>
        <dbReference type="EMBL" id="KAI1889975.1"/>
    </source>
</evidence>
<dbReference type="Pfam" id="PF07686">
    <property type="entry name" value="V-set"/>
    <property type="match status" value="2"/>
</dbReference>
<evidence type="ECO:0000256" key="11">
    <source>
        <dbReference type="SAM" id="MobiDB-lite"/>
    </source>
</evidence>
<evidence type="ECO:0000256" key="9">
    <source>
        <dbReference type="ARBA" id="ARBA00023180"/>
    </source>
</evidence>
<dbReference type="GO" id="GO:0031295">
    <property type="term" value="P:T cell costimulation"/>
    <property type="evidence" value="ECO:0007669"/>
    <property type="project" value="TreeGrafter"/>
</dbReference>
<dbReference type="PROSITE" id="PS50835">
    <property type="entry name" value="IG_LIKE"/>
    <property type="match status" value="2"/>
</dbReference>
<evidence type="ECO:0000256" key="10">
    <source>
        <dbReference type="ARBA" id="ARBA00023319"/>
    </source>
</evidence>
<keyword evidence="15" id="KW-1185">Reference proteome</keyword>
<keyword evidence="3 12" id="KW-0812">Transmembrane</keyword>
<keyword evidence="4" id="KW-0732">Signal</keyword>
<keyword evidence="8" id="KW-0675">Receptor</keyword>
<evidence type="ECO:0000256" key="2">
    <source>
        <dbReference type="ARBA" id="ARBA00022475"/>
    </source>
</evidence>
<dbReference type="OrthoDB" id="9898017at2759"/>
<evidence type="ECO:0000256" key="1">
    <source>
        <dbReference type="ARBA" id="ARBA00004251"/>
    </source>
</evidence>
<dbReference type="SUPFAM" id="SSF48726">
    <property type="entry name" value="Immunoglobulin"/>
    <property type="match status" value="2"/>
</dbReference>
<organism evidence="14 15">
    <name type="scientific">Albula goreensis</name>
    <dbReference type="NCBI Taxonomy" id="1534307"/>
    <lineage>
        <taxon>Eukaryota</taxon>
        <taxon>Metazoa</taxon>
        <taxon>Chordata</taxon>
        <taxon>Craniata</taxon>
        <taxon>Vertebrata</taxon>
        <taxon>Euteleostomi</taxon>
        <taxon>Actinopterygii</taxon>
        <taxon>Neopterygii</taxon>
        <taxon>Teleostei</taxon>
        <taxon>Albuliformes</taxon>
        <taxon>Albulidae</taxon>
        <taxon>Albula</taxon>
    </lineage>
</organism>
<evidence type="ECO:0000256" key="4">
    <source>
        <dbReference type="ARBA" id="ARBA00022729"/>
    </source>
</evidence>
<feature type="domain" description="Ig-like" evidence="13">
    <location>
        <begin position="153"/>
        <end position="261"/>
    </location>
</feature>
<dbReference type="PANTHER" id="PTHR25466">
    <property type="entry name" value="T-LYMPHOCYTE ACTIVATION ANTIGEN"/>
    <property type="match status" value="1"/>
</dbReference>
<feature type="region of interest" description="Disordered" evidence="11">
    <location>
        <begin position="419"/>
        <end position="442"/>
    </location>
</feature>
<evidence type="ECO:0000256" key="7">
    <source>
        <dbReference type="ARBA" id="ARBA00023157"/>
    </source>
</evidence>
<dbReference type="GO" id="GO:0006955">
    <property type="term" value="P:immune response"/>
    <property type="evidence" value="ECO:0007669"/>
    <property type="project" value="TreeGrafter"/>
</dbReference>
<evidence type="ECO:0000256" key="3">
    <source>
        <dbReference type="ARBA" id="ARBA00022692"/>
    </source>
</evidence>
<dbReference type="Proteomes" id="UP000829720">
    <property type="component" value="Unassembled WGS sequence"/>
</dbReference>
<comment type="subcellular location">
    <subcellularLocation>
        <location evidence="1">Cell membrane</location>
        <topology evidence="1">Single-pass type I membrane protein</topology>
    </subcellularLocation>
</comment>
<evidence type="ECO:0000313" key="15">
    <source>
        <dbReference type="Proteomes" id="UP000829720"/>
    </source>
</evidence>
<dbReference type="SMART" id="SM00406">
    <property type="entry name" value="IGv"/>
    <property type="match status" value="2"/>
</dbReference>
<sequence length="488" mass="54538">MNCDHFCLPEEKTMSFHAFCSISMRLRPVVVLILSLLVLQSVSLPAASPLVVKGTFGAQVHLPCDGSAYRGIPEDKMNVLWETAEGERVVHFSNGVYGVGLHFVERVSFLTKGTGQGDFSLNISYLVFSDEGRYRCVWSKGHDDEKSLSDVQLQVSASSISNELTVSAGNPVTLPCYGHVNKQMQDNNLFIQWRRGDKLVLRLSAGEFTYGKEYTDRAYMSVERIRQGDFSLSLSITGVSDKGEYQCSTHNNTIFTSVNLTLKDHHPLFSLETGMTLHLSLPRPPVKVYLSQNGRNEPVCLVPSNHAICYGKYNDGRVKFKDSTLSIAIVDSNAEGRYIVQANNNFTIKEITLQVTSGLSEGFYVFIVFLSFGLLLLYRVWRALGCDWLLKGDHEDWPESKRGREDQLGAEALAERERMDGRHQQAELPGESSIKGTAPASGPTATHCRKALGMWWKHLHFVLISSAEDRIKMAIVSGHRQEPMMMCL</sequence>
<comment type="caution">
    <text evidence="14">The sequence shown here is derived from an EMBL/GenBank/DDBJ whole genome shotgun (WGS) entry which is preliminary data.</text>
</comment>
<dbReference type="SMART" id="SM00409">
    <property type="entry name" value="IG"/>
    <property type="match status" value="2"/>
</dbReference>
<reference evidence="14" key="1">
    <citation type="submission" date="2021-01" db="EMBL/GenBank/DDBJ databases">
        <authorList>
            <person name="Zahm M."/>
            <person name="Roques C."/>
            <person name="Cabau C."/>
            <person name="Klopp C."/>
            <person name="Donnadieu C."/>
            <person name="Jouanno E."/>
            <person name="Lampietro C."/>
            <person name="Louis A."/>
            <person name="Herpin A."/>
            <person name="Echchiki A."/>
            <person name="Berthelot C."/>
            <person name="Parey E."/>
            <person name="Roest-Crollius H."/>
            <person name="Braasch I."/>
            <person name="Postlethwait J."/>
            <person name="Bobe J."/>
            <person name="Montfort J."/>
            <person name="Bouchez O."/>
            <person name="Begum T."/>
            <person name="Mejri S."/>
            <person name="Adams A."/>
            <person name="Chen W.-J."/>
            <person name="Guiguen Y."/>
        </authorList>
    </citation>
    <scope>NUCLEOTIDE SEQUENCE</scope>
    <source>
        <tissue evidence="14">Blood</tissue>
    </source>
</reference>
<dbReference type="InterPro" id="IPR013783">
    <property type="entry name" value="Ig-like_fold"/>
</dbReference>
<evidence type="ECO:0000259" key="13">
    <source>
        <dbReference type="PROSITE" id="PS50835"/>
    </source>
</evidence>
<dbReference type="PANTHER" id="PTHR25466:SF11">
    <property type="entry name" value="GALECTIN 17-RELATED"/>
    <property type="match status" value="1"/>
</dbReference>
<feature type="transmembrane region" description="Helical" evidence="12">
    <location>
        <begin position="362"/>
        <end position="381"/>
    </location>
</feature>
<dbReference type="InterPro" id="IPR051713">
    <property type="entry name" value="T-cell_Activation_Regulation"/>
</dbReference>
<dbReference type="GO" id="GO:0007166">
    <property type="term" value="P:cell surface receptor signaling pathway"/>
    <property type="evidence" value="ECO:0007669"/>
    <property type="project" value="TreeGrafter"/>
</dbReference>
<dbReference type="Gene3D" id="2.60.40.10">
    <property type="entry name" value="Immunoglobulins"/>
    <property type="match status" value="2"/>
</dbReference>
<protein>
    <recommendedName>
        <fullName evidence="13">Ig-like domain-containing protein</fullName>
    </recommendedName>
</protein>
<proteinExistence type="predicted"/>
<feature type="domain" description="Ig-like" evidence="13">
    <location>
        <begin position="45"/>
        <end position="149"/>
    </location>
</feature>
<dbReference type="GO" id="GO:0009897">
    <property type="term" value="C:external side of plasma membrane"/>
    <property type="evidence" value="ECO:0007669"/>
    <property type="project" value="TreeGrafter"/>
</dbReference>
<dbReference type="EMBL" id="JAERUA010000015">
    <property type="protein sequence ID" value="KAI1889975.1"/>
    <property type="molecule type" value="Genomic_DNA"/>
</dbReference>
<keyword evidence="9" id="KW-0325">Glycoprotein</keyword>
<dbReference type="InterPro" id="IPR003599">
    <property type="entry name" value="Ig_sub"/>
</dbReference>
<evidence type="ECO:0000256" key="12">
    <source>
        <dbReference type="SAM" id="Phobius"/>
    </source>
</evidence>
<dbReference type="InterPro" id="IPR036179">
    <property type="entry name" value="Ig-like_dom_sf"/>
</dbReference>